<dbReference type="Proteomes" id="UP000277256">
    <property type="component" value="Unassembled WGS sequence"/>
</dbReference>
<dbReference type="EMBL" id="RSEB01000001">
    <property type="protein sequence ID" value="RRS01707.1"/>
    <property type="molecule type" value="Genomic_DNA"/>
</dbReference>
<keyword evidence="3" id="KW-1185">Reference proteome</keyword>
<keyword evidence="1" id="KW-0472">Membrane</keyword>
<gene>
    <name evidence="2" type="ORF">EIW28_02810</name>
</gene>
<comment type="caution">
    <text evidence="2">The sequence shown here is derived from an EMBL/GenBank/DDBJ whole genome shotgun (WGS) entry which is preliminary data.</text>
</comment>
<accession>A0A426V4A9</accession>
<dbReference type="RefSeq" id="WP_125246184.1">
    <property type="nucleotide sequence ID" value="NZ_RSEB01000001.1"/>
</dbReference>
<reference evidence="2 3" key="1">
    <citation type="submission" date="2018-12" db="EMBL/GenBank/DDBJ databases">
        <title>Glycomyces sp. YIM 121974 draft genome.</title>
        <authorList>
            <person name="Li Q."/>
        </authorList>
    </citation>
    <scope>NUCLEOTIDE SEQUENCE [LARGE SCALE GENOMIC DNA]</scope>
    <source>
        <strain evidence="2 3">YIM 121974</strain>
    </source>
</reference>
<dbReference type="AlphaFoldDB" id="A0A426V4A9"/>
<evidence type="ECO:0008006" key="4">
    <source>
        <dbReference type="Google" id="ProtNLM"/>
    </source>
</evidence>
<feature type="transmembrane region" description="Helical" evidence="1">
    <location>
        <begin position="76"/>
        <end position="107"/>
    </location>
</feature>
<sequence>MHAKADPDRAMRIVEVAPLLVAVGQAVGVVAVTGAYSGAPATVAAVALSALYLPPHCYLLWCAAHARRPRHRLRTLAAVSVVIAAGLPLVGETWIWALVNVIAAAAVVLSPRWAAAVCCAVAIASVPVEYALTSDPSPAWTVVVLLERTAVALVPTWFASALHRLRAAREALAADAVRRERALIDAELARTVGAWLRRATEDGPRIARLVHVDPESAAAELDRLTGGARRTIAESRRLVRGFRPVSLVGELDAALALLSAVGVHASLEVAGGELPDRGREARRLARDLHRAVDRLLQSEDAVSCRLTVARTDERLQLEVTVEGGRP</sequence>
<keyword evidence="1" id="KW-0812">Transmembrane</keyword>
<keyword evidence="1" id="KW-1133">Transmembrane helix</keyword>
<feature type="transmembrane region" description="Helical" evidence="1">
    <location>
        <begin position="12"/>
        <end position="36"/>
    </location>
</feature>
<proteinExistence type="predicted"/>
<name>A0A426V4A9_9ACTN</name>
<feature type="transmembrane region" description="Helical" evidence="1">
    <location>
        <begin position="42"/>
        <end position="64"/>
    </location>
</feature>
<evidence type="ECO:0000313" key="3">
    <source>
        <dbReference type="Proteomes" id="UP000277256"/>
    </source>
</evidence>
<organism evidence="2 3">
    <name type="scientific">Glycomyces terrestris</name>
    <dbReference type="NCBI Taxonomy" id="2493553"/>
    <lineage>
        <taxon>Bacteria</taxon>
        <taxon>Bacillati</taxon>
        <taxon>Actinomycetota</taxon>
        <taxon>Actinomycetes</taxon>
        <taxon>Glycomycetales</taxon>
        <taxon>Glycomycetaceae</taxon>
        <taxon>Glycomyces</taxon>
    </lineage>
</organism>
<protein>
    <recommendedName>
        <fullName evidence="4">Signal transduction histidine kinase subgroup 3 dimerisation and phosphoacceptor domain-containing protein</fullName>
    </recommendedName>
</protein>
<evidence type="ECO:0000313" key="2">
    <source>
        <dbReference type="EMBL" id="RRS01707.1"/>
    </source>
</evidence>
<feature type="transmembrane region" description="Helical" evidence="1">
    <location>
        <begin position="139"/>
        <end position="159"/>
    </location>
</feature>
<evidence type="ECO:0000256" key="1">
    <source>
        <dbReference type="SAM" id="Phobius"/>
    </source>
</evidence>
<feature type="transmembrane region" description="Helical" evidence="1">
    <location>
        <begin position="113"/>
        <end position="132"/>
    </location>
</feature>
<dbReference type="OrthoDB" id="4571789at2"/>